<evidence type="ECO:0000256" key="3">
    <source>
        <dbReference type="ARBA" id="ARBA00023015"/>
    </source>
</evidence>
<evidence type="ECO:0000259" key="6">
    <source>
        <dbReference type="PROSITE" id="PS50045"/>
    </source>
</evidence>
<evidence type="ECO:0000256" key="2">
    <source>
        <dbReference type="ARBA" id="ARBA00022840"/>
    </source>
</evidence>
<dbReference type="InterPro" id="IPR027417">
    <property type="entry name" value="P-loop_NTPase"/>
</dbReference>
<comment type="caution">
    <text evidence="7">The sequence shown here is derived from an EMBL/GenBank/DDBJ whole genome shotgun (WGS) entry which is preliminary data.</text>
</comment>
<keyword evidence="2" id="KW-0067">ATP-binding</keyword>
<accession>A0ABR6X120</accession>
<dbReference type="PROSITE" id="PS50045">
    <property type="entry name" value="SIGMA54_INTERACT_4"/>
    <property type="match status" value="1"/>
</dbReference>
<sequence length="526" mass="58028">MSNADYTITSPLALTAANSRPLLGLTIAWHPDPSRIGEQFIGSTETGEIELSRFLPSFRHINGDPLPIGHGGVSRDPLRIVRNNDDGIALCPPKSRMVVEVNGEEIHDRRDLSAEQVSEGVIIALGRAVFICLHWMHCLPKHNPVDGFIGVGSHAIFTRDLIRLASTNDNTVLLLGETGTGKEVAAQAVHNLSKRASLKMVSVNMAALNESLAAADLFGAAKGAYTGAQNSREGYFSEAQNSTLFLDEIGNTPAMVQPMLLRVLENGEYRPLGATRDARSTARLITATDQDLYHTNFNHALVRRLESFIIRIPPLRARREDIGLLICHLSKRNDFAQINLSLIPPGLISDLLNFEWPGNIRQLSNVIKRTLLSLQMGEYPHLAKMVEAQKNTHISSAETRKMATSPAPAIASSSTPHISPPSAPLVESSNIERKKLRDLTEQDVVDAMNRHDWTIQYAADDLGISRPSMYKLIEANNQIRRIEQIPAEEIRHQLNLANNQVELCAAYLKTPSEALRRHLKGLGWIA</sequence>
<dbReference type="Gene3D" id="3.40.50.300">
    <property type="entry name" value="P-loop containing nucleotide triphosphate hydrolases"/>
    <property type="match status" value="1"/>
</dbReference>
<dbReference type="SUPFAM" id="SSF52540">
    <property type="entry name" value="P-loop containing nucleoside triphosphate hydrolases"/>
    <property type="match status" value="1"/>
</dbReference>
<dbReference type="EMBL" id="JACOFW010000003">
    <property type="protein sequence ID" value="MBC3806630.1"/>
    <property type="molecule type" value="Genomic_DNA"/>
</dbReference>
<protein>
    <submittedName>
        <fullName evidence="7">Sigma-54-dependent Fis family transcriptional regulator</fullName>
    </submittedName>
</protein>
<dbReference type="Proteomes" id="UP000648257">
    <property type="component" value="Unassembled WGS sequence"/>
</dbReference>
<dbReference type="InterPro" id="IPR058031">
    <property type="entry name" value="AAA_lid_NorR"/>
</dbReference>
<keyword evidence="8" id="KW-1185">Reference proteome</keyword>
<dbReference type="PROSITE" id="PS00688">
    <property type="entry name" value="SIGMA54_INTERACT_3"/>
    <property type="match status" value="1"/>
</dbReference>
<feature type="compositionally biased region" description="Low complexity" evidence="5">
    <location>
        <begin position="406"/>
        <end position="417"/>
    </location>
</feature>
<dbReference type="RefSeq" id="WP_186921710.1">
    <property type="nucleotide sequence ID" value="NZ_JACOFW010000003.1"/>
</dbReference>
<dbReference type="SMART" id="SM00382">
    <property type="entry name" value="AAA"/>
    <property type="match status" value="1"/>
</dbReference>
<feature type="region of interest" description="Disordered" evidence="5">
    <location>
        <begin position="406"/>
        <end position="427"/>
    </location>
</feature>
<evidence type="ECO:0000256" key="4">
    <source>
        <dbReference type="ARBA" id="ARBA00023163"/>
    </source>
</evidence>
<keyword evidence="1" id="KW-0547">Nucleotide-binding</keyword>
<dbReference type="CDD" id="cd00009">
    <property type="entry name" value="AAA"/>
    <property type="match status" value="1"/>
</dbReference>
<proteinExistence type="predicted"/>
<keyword evidence="3" id="KW-0805">Transcription regulation</keyword>
<dbReference type="Pfam" id="PF00158">
    <property type="entry name" value="Sigma54_activat"/>
    <property type="match status" value="1"/>
</dbReference>
<evidence type="ECO:0000256" key="1">
    <source>
        <dbReference type="ARBA" id="ARBA00022741"/>
    </source>
</evidence>
<evidence type="ECO:0000313" key="8">
    <source>
        <dbReference type="Proteomes" id="UP000648257"/>
    </source>
</evidence>
<organism evidence="7 8">
    <name type="scientific">Undibacterium seohonense</name>
    <dbReference type="NCBI Taxonomy" id="1344950"/>
    <lineage>
        <taxon>Bacteria</taxon>
        <taxon>Pseudomonadati</taxon>
        <taxon>Pseudomonadota</taxon>
        <taxon>Betaproteobacteria</taxon>
        <taxon>Burkholderiales</taxon>
        <taxon>Oxalobacteraceae</taxon>
        <taxon>Undibacterium</taxon>
    </lineage>
</organism>
<evidence type="ECO:0000313" key="7">
    <source>
        <dbReference type="EMBL" id="MBC3806630.1"/>
    </source>
</evidence>
<dbReference type="InterPro" id="IPR003593">
    <property type="entry name" value="AAA+_ATPase"/>
</dbReference>
<feature type="domain" description="Sigma-54 factor interaction" evidence="6">
    <location>
        <begin position="148"/>
        <end position="372"/>
    </location>
</feature>
<dbReference type="InterPro" id="IPR025944">
    <property type="entry name" value="Sigma_54_int_dom_CS"/>
</dbReference>
<gene>
    <name evidence="7" type="ORF">H8K52_04625</name>
</gene>
<dbReference type="InterPro" id="IPR002078">
    <property type="entry name" value="Sigma_54_int"/>
</dbReference>
<reference evidence="7 8" key="1">
    <citation type="submission" date="2020-08" db="EMBL/GenBank/DDBJ databases">
        <title>Novel species isolated from subtropical streams in China.</title>
        <authorList>
            <person name="Lu H."/>
        </authorList>
    </citation>
    <scope>NUCLEOTIDE SEQUENCE [LARGE SCALE GENOMIC DNA]</scope>
    <source>
        <strain evidence="7 8">KACC 16656</strain>
    </source>
</reference>
<dbReference type="PANTHER" id="PTHR32071">
    <property type="entry name" value="TRANSCRIPTIONAL REGULATORY PROTEIN"/>
    <property type="match status" value="1"/>
</dbReference>
<keyword evidence="4" id="KW-0804">Transcription</keyword>
<evidence type="ECO:0000256" key="5">
    <source>
        <dbReference type="SAM" id="MobiDB-lite"/>
    </source>
</evidence>
<dbReference type="Gene3D" id="1.10.8.60">
    <property type="match status" value="1"/>
</dbReference>
<dbReference type="Pfam" id="PF25601">
    <property type="entry name" value="AAA_lid_14"/>
    <property type="match status" value="1"/>
</dbReference>
<name>A0ABR6X120_9BURK</name>